<gene>
    <name evidence="1" type="ORF">RPERSI_LOCUS29673</name>
</gene>
<comment type="caution">
    <text evidence="1">The sequence shown here is derived from an EMBL/GenBank/DDBJ whole genome shotgun (WGS) entry which is preliminary data.</text>
</comment>
<sequence length="56" mass="6823">RVEKENNICIRKTYKCRHRVFVNKFIEKHNHTLNDSKLLQQFSPSLQKIPTQIRDE</sequence>
<name>A0ACA9SGB5_9GLOM</name>
<accession>A0ACA9SGB5</accession>
<protein>
    <submittedName>
        <fullName evidence="1">19411_t:CDS:1</fullName>
    </submittedName>
</protein>
<dbReference type="Proteomes" id="UP000789920">
    <property type="component" value="Unassembled WGS sequence"/>
</dbReference>
<keyword evidence="2" id="KW-1185">Reference proteome</keyword>
<evidence type="ECO:0000313" key="2">
    <source>
        <dbReference type="Proteomes" id="UP000789920"/>
    </source>
</evidence>
<dbReference type="EMBL" id="CAJVQC010112737">
    <property type="protein sequence ID" value="CAG8835768.1"/>
    <property type="molecule type" value="Genomic_DNA"/>
</dbReference>
<reference evidence="1" key="1">
    <citation type="submission" date="2021-06" db="EMBL/GenBank/DDBJ databases">
        <authorList>
            <person name="Kallberg Y."/>
            <person name="Tangrot J."/>
            <person name="Rosling A."/>
        </authorList>
    </citation>
    <scope>NUCLEOTIDE SEQUENCE</scope>
    <source>
        <strain evidence="1">MA461A</strain>
    </source>
</reference>
<organism evidence="1 2">
    <name type="scientific">Racocetra persica</name>
    <dbReference type="NCBI Taxonomy" id="160502"/>
    <lineage>
        <taxon>Eukaryota</taxon>
        <taxon>Fungi</taxon>
        <taxon>Fungi incertae sedis</taxon>
        <taxon>Mucoromycota</taxon>
        <taxon>Glomeromycotina</taxon>
        <taxon>Glomeromycetes</taxon>
        <taxon>Diversisporales</taxon>
        <taxon>Gigasporaceae</taxon>
        <taxon>Racocetra</taxon>
    </lineage>
</organism>
<feature type="non-terminal residue" evidence="1">
    <location>
        <position position="1"/>
    </location>
</feature>
<feature type="non-terminal residue" evidence="1">
    <location>
        <position position="56"/>
    </location>
</feature>
<evidence type="ECO:0000313" key="1">
    <source>
        <dbReference type="EMBL" id="CAG8835768.1"/>
    </source>
</evidence>
<proteinExistence type="predicted"/>